<accession>A0A344U1N4</accession>
<sequence>MSDGKQPGEPTARRMREEAEELELAAQHASDPEERRRLTDEALRIRERIERESGPEGATMDPM</sequence>
<dbReference type="Proteomes" id="UP000252004">
    <property type="component" value="Chromosome"/>
</dbReference>
<dbReference type="AlphaFoldDB" id="A0A344U1N4"/>
<name>A0A344U1N4_9ACTN</name>
<evidence type="ECO:0000256" key="1">
    <source>
        <dbReference type="SAM" id="MobiDB-lite"/>
    </source>
</evidence>
<dbReference type="InterPro" id="IPR045961">
    <property type="entry name" value="DUF6381"/>
</dbReference>
<feature type="region of interest" description="Disordered" evidence="1">
    <location>
        <begin position="1"/>
        <end position="63"/>
    </location>
</feature>
<proteinExistence type="predicted"/>
<dbReference type="RefSeq" id="WP_114055994.1">
    <property type="nucleotide sequence ID" value="NZ_CP030862.1"/>
</dbReference>
<gene>
    <name evidence="2" type="ORF">C0216_16315</name>
</gene>
<dbReference type="KEGG" id="sgz:C0216_16315"/>
<organism evidence="2 3">
    <name type="scientific">Streptomyces globosus</name>
    <dbReference type="NCBI Taxonomy" id="68209"/>
    <lineage>
        <taxon>Bacteria</taxon>
        <taxon>Bacillati</taxon>
        <taxon>Actinomycetota</taxon>
        <taxon>Actinomycetes</taxon>
        <taxon>Kitasatosporales</taxon>
        <taxon>Streptomycetaceae</taxon>
        <taxon>Streptomyces</taxon>
    </lineage>
</organism>
<protein>
    <submittedName>
        <fullName evidence="2">Small hydrophilic protein</fullName>
    </submittedName>
</protein>
<keyword evidence="3" id="KW-1185">Reference proteome</keyword>
<evidence type="ECO:0000313" key="2">
    <source>
        <dbReference type="EMBL" id="AXE24805.1"/>
    </source>
</evidence>
<reference evidence="2 3" key="1">
    <citation type="submission" date="2018-01" db="EMBL/GenBank/DDBJ databases">
        <title>Draft genome Sequence of streptomyces globosus LZH-48.</title>
        <authorList>
            <person name="Ran K."/>
            <person name="Li Z."/>
            <person name="Wei S."/>
            <person name="Dong R."/>
        </authorList>
    </citation>
    <scope>NUCLEOTIDE SEQUENCE [LARGE SCALE GENOMIC DNA]</scope>
    <source>
        <strain evidence="2 3">LZH-48</strain>
    </source>
</reference>
<feature type="compositionally biased region" description="Basic and acidic residues" evidence="1">
    <location>
        <begin position="30"/>
        <end position="54"/>
    </location>
</feature>
<dbReference type="Pfam" id="PF19908">
    <property type="entry name" value="DUF6381"/>
    <property type="match status" value="1"/>
</dbReference>
<evidence type="ECO:0000313" key="3">
    <source>
        <dbReference type="Proteomes" id="UP000252004"/>
    </source>
</evidence>
<dbReference type="EMBL" id="CP030862">
    <property type="protein sequence ID" value="AXE24805.1"/>
    <property type="molecule type" value="Genomic_DNA"/>
</dbReference>